<evidence type="ECO:0000313" key="2">
    <source>
        <dbReference type="EMBL" id="SVC00461.1"/>
    </source>
</evidence>
<feature type="domain" description="N-sulphoglucosamine sulphohydrolase C-terminal" evidence="1">
    <location>
        <begin position="6"/>
        <end position="55"/>
    </location>
</feature>
<organism evidence="2">
    <name type="scientific">marine metagenome</name>
    <dbReference type="NCBI Taxonomy" id="408172"/>
    <lineage>
        <taxon>unclassified sequences</taxon>
        <taxon>metagenomes</taxon>
        <taxon>ecological metagenomes</taxon>
    </lineage>
</organism>
<dbReference type="InterPro" id="IPR017850">
    <property type="entry name" value="Alkaline_phosphatase_core_sf"/>
</dbReference>
<accession>A0A382IP58</accession>
<name>A0A382IP58_9ZZZZ</name>
<sequence length="77" mass="9050">KPNTESIRTSQWKLIYNEHNNSKELYNLKDDPSEENNLIDEEISIKEELWNNLKDILGDRTIDDENIPLSKRGLVIP</sequence>
<dbReference type="InterPro" id="IPR032506">
    <property type="entry name" value="SGSH_C"/>
</dbReference>
<protein>
    <recommendedName>
        <fullName evidence="1">N-sulphoglucosamine sulphohydrolase C-terminal domain-containing protein</fullName>
    </recommendedName>
</protein>
<evidence type="ECO:0000259" key="1">
    <source>
        <dbReference type="Pfam" id="PF16347"/>
    </source>
</evidence>
<dbReference type="AlphaFoldDB" id="A0A382IP58"/>
<dbReference type="Pfam" id="PF16347">
    <property type="entry name" value="SGSH_C"/>
    <property type="match status" value="1"/>
</dbReference>
<dbReference type="SUPFAM" id="SSF53649">
    <property type="entry name" value="Alkaline phosphatase-like"/>
    <property type="match status" value="1"/>
</dbReference>
<dbReference type="Gene3D" id="3.30.1120.10">
    <property type="match status" value="1"/>
</dbReference>
<gene>
    <name evidence="2" type="ORF">METZ01_LOCUS253315</name>
</gene>
<feature type="non-terminal residue" evidence="2">
    <location>
        <position position="1"/>
    </location>
</feature>
<dbReference type="EMBL" id="UINC01068112">
    <property type="protein sequence ID" value="SVC00461.1"/>
    <property type="molecule type" value="Genomic_DNA"/>
</dbReference>
<reference evidence="2" key="1">
    <citation type="submission" date="2018-05" db="EMBL/GenBank/DDBJ databases">
        <authorList>
            <person name="Lanie J.A."/>
            <person name="Ng W.-L."/>
            <person name="Kazmierczak K.M."/>
            <person name="Andrzejewski T.M."/>
            <person name="Davidsen T.M."/>
            <person name="Wayne K.J."/>
            <person name="Tettelin H."/>
            <person name="Glass J.I."/>
            <person name="Rusch D."/>
            <person name="Podicherti R."/>
            <person name="Tsui H.-C.T."/>
            <person name="Winkler M.E."/>
        </authorList>
    </citation>
    <scope>NUCLEOTIDE SEQUENCE</scope>
</reference>
<proteinExistence type="predicted"/>